<dbReference type="PANTHER" id="PTHR31687">
    <property type="match status" value="1"/>
</dbReference>
<evidence type="ECO:0008006" key="4">
    <source>
        <dbReference type="Google" id="ProtNLM"/>
    </source>
</evidence>
<keyword evidence="3" id="KW-1185">Reference proteome</keyword>
<feature type="region of interest" description="Disordered" evidence="1">
    <location>
        <begin position="425"/>
        <end position="444"/>
    </location>
</feature>
<organism evidence="2 3">
    <name type="scientific">Thelephora terrestris</name>
    <dbReference type="NCBI Taxonomy" id="56493"/>
    <lineage>
        <taxon>Eukaryota</taxon>
        <taxon>Fungi</taxon>
        <taxon>Dikarya</taxon>
        <taxon>Basidiomycota</taxon>
        <taxon>Agaricomycotina</taxon>
        <taxon>Agaricomycetes</taxon>
        <taxon>Thelephorales</taxon>
        <taxon>Thelephoraceae</taxon>
        <taxon>Thelephora</taxon>
    </lineage>
</organism>
<dbReference type="InterPro" id="IPR012469">
    <property type="entry name" value="DUF1688"/>
</dbReference>
<comment type="caution">
    <text evidence="2">The sequence shown here is derived from an EMBL/GenBank/DDBJ whole genome shotgun (WGS) entry which is preliminary data.</text>
</comment>
<sequence>MSLLAQSVTPELKAQYLLTLPAIRDRCSQVHDLAKEGKLEYFEYHPENEEKVADFCLRIIQRDFGTNYASIPPHGRWRHIDAGLPRVEPLLERWRSSPSPPSDKEITRRLIDLFLVSVLLDAGAGNVWSYTEASSGDRFSRSEGLGVASFHMFTEGVFSGDPEQPYRVDAKGLASVSPERTAAAFQVTESNPMVGLKGRTSLLTNLSKALSFNSEFFGPDARPGNIIDFLERQSKVFDGKTVVPISALWHALVTGLSVIWPSRLSLAGISLGDVWPCASLKNSLPKDTIDEGDDLVPFHKLTGWTTYSLLEPMEKILGWKFDGIDDLTGLPEYRNGGLLVDLQVLSIKPLSIPASLYPNGDSPIPKLPPSHPAIVEWRAMTVIELDRIAGLIRKKIGGASTAGSLTLAQILESATWKGGREIARQKRPETGGPPIEIESDGTVF</sequence>
<reference evidence="2" key="2">
    <citation type="submission" date="2020-11" db="EMBL/GenBank/DDBJ databases">
        <authorList>
            <consortium name="DOE Joint Genome Institute"/>
            <person name="Kuo A."/>
            <person name="Miyauchi S."/>
            <person name="Kiss E."/>
            <person name="Drula E."/>
            <person name="Kohler A."/>
            <person name="Sanchez-Garcia M."/>
            <person name="Andreopoulos B."/>
            <person name="Barry K.W."/>
            <person name="Bonito G."/>
            <person name="Buee M."/>
            <person name="Carver A."/>
            <person name="Chen C."/>
            <person name="Cichocki N."/>
            <person name="Clum A."/>
            <person name="Culley D."/>
            <person name="Crous P.W."/>
            <person name="Fauchery L."/>
            <person name="Girlanda M."/>
            <person name="Hayes R."/>
            <person name="Keri Z."/>
            <person name="Labutti K."/>
            <person name="Lipzen A."/>
            <person name="Lombard V."/>
            <person name="Magnuson J."/>
            <person name="Maillard F."/>
            <person name="Morin E."/>
            <person name="Murat C."/>
            <person name="Nolan M."/>
            <person name="Ohm R."/>
            <person name="Pangilinan J."/>
            <person name="Pereira M."/>
            <person name="Perotto S."/>
            <person name="Peter M."/>
            <person name="Riley R."/>
            <person name="Sitrit Y."/>
            <person name="Stielow B."/>
            <person name="Szollosi G."/>
            <person name="Zifcakova L."/>
            <person name="Stursova M."/>
            <person name="Spatafora J.W."/>
            <person name="Tedersoo L."/>
            <person name="Vaario L.-M."/>
            <person name="Yamada A."/>
            <person name="Yan M."/>
            <person name="Wang P."/>
            <person name="Xu J."/>
            <person name="Bruns T."/>
            <person name="Baldrian P."/>
            <person name="Vilgalys R."/>
            <person name="Henrissat B."/>
            <person name="Grigoriev I.V."/>
            <person name="Hibbett D."/>
            <person name="Nagy L.G."/>
            <person name="Martin F.M."/>
        </authorList>
    </citation>
    <scope>NUCLEOTIDE SEQUENCE</scope>
    <source>
        <strain evidence="2">UH-Tt-Lm1</strain>
    </source>
</reference>
<dbReference type="PANTHER" id="PTHR31687:SF3">
    <property type="entry name" value="PROTEIN URG3"/>
    <property type="match status" value="1"/>
</dbReference>
<accession>A0A9P6LEC4</accession>
<dbReference type="Pfam" id="PF07958">
    <property type="entry name" value="DUF1688"/>
    <property type="match status" value="1"/>
</dbReference>
<evidence type="ECO:0000256" key="1">
    <source>
        <dbReference type="SAM" id="MobiDB-lite"/>
    </source>
</evidence>
<gene>
    <name evidence="2" type="ORF">BJ322DRAFT_1034975</name>
</gene>
<dbReference type="OrthoDB" id="2153176at2759"/>
<dbReference type="Proteomes" id="UP000736335">
    <property type="component" value="Unassembled WGS sequence"/>
</dbReference>
<protein>
    <recommendedName>
        <fullName evidence="4">DUF1688-domain-containing protein</fullName>
    </recommendedName>
</protein>
<dbReference type="AlphaFoldDB" id="A0A9P6LEC4"/>
<name>A0A9P6LEC4_9AGAM</name>
<reference evidence="2" key="1">
    <citation type="journal article" date="2020" name="Nat. Commun.">
        <title>Large-scale genome sequencing of mycorrhizal fungi provides insights into the early evolution of symbiotic traits.</title>
        <authorList>
            <person name="Miyauchi S."/>
            <person name="Kiss E."/>
            <person name="Kuo A."/>
            <person name="Drula E."/>
            <person name="Kohler A."/>
            <person name="Sanchez-Garcia M."/>
            <person name="Morin E."/>
            <person name="Andreopoulos B."/>
            <person name="Barry K.W."/>
            <person name="Bonito G."/>
            <person name="Buee M."/>
            <person name="Carver A."/>
            <person name="Chen C."/>
            <person name="Cichocki N."/>
            <person name="Clum A."/>
            <person name="Culley D."/>
            <person name="Crous P.W."/>
            <person name="Fauchery L."/>
            <person name="Girlanda M."/>
            <person name="Hayes R.D."/>
            <person name="Keri Z."/>
            <person name="LaButti K."/>
            <person name="Lipzen A."/>
            <person name="Lombard V."/>
            <person name="Magnuson J."/>
            <person name="Maillard F."/>
            <person name="Murat C."/>
            <person name="Nolan M."/>
            <person name="Ohm R.A."/>
            <person name="Pangilinan J."/>
            <person name="Pereira M.F."/>
            <person name="Perotto S."/>
            <person name="Peter M."/>
            <person name="Pfister S."/>
            <person name="Riley R."/>
            <person name="Sitrit Y."/>
            <person name="Stielow J.B."/>
            <person name="Szollosi G."/>
            <person name="Zifcakova L."/>
            <person name="Stursova M."/>
            <person name="Spatafora J.W."/>
            <person name="Tedersoo L."/>
            <person name="Vaario L.M."/>
            <person name="Yamada A."/>
            <person name="Yan M."/>
            <person name="Wang P."/>
            <person name="Xu J."/>
            <person name="Bruns T."/>
            <person name="Baldrian P."/>
            <person name="Vilgalys R."/>
            <person name="Dunand C."/>
            <person name="Henrissat B."/>
            <person name="Grigoriev I.V."/>
            <person name="Hibbett D."/>
            <person name="Nagy L.G."/>
            <person name="Martin F.M."/>
        </authorList>
    </citation>
    <scope>NUCLEOTIDE SEQUENCE</scope>
    <source>
        <strain evidence="2">UH-Tt-Lm1</strain>
    </source>
</reference>
<evidence type="ECO:0000313" key="3">
    <source>
        <dbReference type="Proteomes" id="UP000736335"/>
    </source>
</evidence>
<evidence type="ECO:0000313" key="2">
    <source>
        <dbReference type="EMBL" id="KAF9793488.1"/>
    </source>
</evidence>
<proteinExistence type="predicted"/>
<dbReference type="EMBL" id="WIUZ02000001">
    <property type="protein sequence ID" value="KAF9793488.1"/>
    <property type="molecule type" value="Genomic_DNA"/>
</dbReference>